<dbReference type="PANTHER" id="PTHR33941">
    <property type="entry name" value="PROPANEDIOL UTILIZATION PROTEIN PDUA"/>
    <property type="match status" value="1"/>
</dbReference>
<gene>
    <name evidence="6" type="ORF">FD35_GL002173</name>
</gene>
<evidence type="ECO:0000256" key="2">
    <source>
        <dbReference type="ARBA" id="ARBA00024446"/>
    </source>
</evidence>
<dbReference type="PANTHER" id="PTHR33941:SF11">
    <property type="entry name" value="BACTERIAL MICROCOMPARTMENT SHELL PROTEIN PDUJ"/>
    <property type="match status" value="1"/>
</dbReference>
<comment type="subcellular location">
    <subcellularLocation>
        <location evidence="1">Bacterial microcompartment</location>
    </subcellularLocation>
</comment>
<evidence type="ECO:0000259" key="5">
    <source>
        <dbReference type="PROSITE" id="PS51930"/>
    </source>
</evidence>
<sequence>MSDALGMVEVGGYSTVIKVADVMVKTANVHIEKVERARGAGQMTVFVTGDVGAVNAAVAAGESMANEVDHFVAKQVIARPAEGLTPLVERSVNVDQIAPETEPDSVAAKPASAKSATPATATSATSAATSQATSQSGAAKKPTSSSRRGPRSAGRKK</sequence>
<protein>
    <recommendedName>
        <fullName evidence="5">BMC domain-containing protein</fullName>
    </recommendedName>
</protein>
<dbReference type="InterPro" id="IPR037233">
    <property type="entry name" value="CcmK-like_sf"/>
</dbReference>
<evidence type="ECO:0000256" key="1">
    <source>
        <dbReference type="ARBA" id="ARBA00024322"/>
    </source>
</evidence>
<dbReference type="PATRIC" id="fig|1114972.6.peg.2224"/>
<evidence type="ECO:0000313" key="7">
    <source>
        <dbReference type="Proteomes" id="UP000051999"/>
    </source>
</evidence>
<accession>A0A0R1RQA5</accession>
<feature type="compositionally biased region" description="Low complexity" evidence="4">
    <location>
        <begin position="107"/>
        <end position="147"/>
    </location>
</feature>
<dbReference type="GO" id="GO:0031469">
    <property type="term" value="C:bacterial microcompartment"/>
    <property type="evidence" value="ECO:0007669"/>
    <property type="project" value="UniProtKB-SubCell"/>
</dbReference>
<dbReference type="RefSeq" id="WP_017262919.1">
    <property type="nucleotide sequence ID" value="NZ_AUAW01000006.1"/>
</dbReference>
<dbReference type="eggNOG" id="COG4577">
    <property type="taxonomic scope" value="Bacteria"/>
</dbReference>
<comment type="caution">
    <text evidence="6">The sequence shown here is derived from an EMBL/GenBank/DDBJ whole genome shotgun (WGS) entry which is preliminary data.</text>
</comment>
<reference evidence="6 7" key="1">
    <citation type="journal article" date="2015" name="Genome Announc.">
        <title>Expanding the biotechnology potential of lactobacilli through comparative genomics of 213 strains and associated genera.</title>
        <authorList>
            <person name="Sun Z."/>
            <person name="Harris H.M."/>
            <person name="McCann A."/>
            <person name="Guo C."/>
            <person name="Argimon S."/>
            <person name="Zhang W."/>
            <person name="Yang X."/>
            <person name="Jeffery I.B."/>
            <person name="Cooney J.C."/>
            <person name="Kagawa T.F."/>
            <person name="Liu W."/>
            <person name="Song Y."/>
            <person name="Salvetti E."/>
            <person name="Wrobel A."/>
            <person name="Rasinkangas P."/>
            <person name="Parkhill J."/>
            <person name="Rea M.C."/>
            <person name="O'Sullivan O."/>
            <person name="Ritari J."/>
            <person name="Douillard F.P."/>
            <person name="Paul Ross R."/>
            <person name="Yang R."/>
            <person name="Briner A.E."/>
            <person name="Felis G.E."/>
            <person name="de Vos W.M."/>
            <person name="Barrangou R."/>
            <person name="Klaenhammer T.R."/>
            <person name="Caufield P.W."/>
            <person name="Cui Y."/>
            <person name="Zhang H."/>
            <person name="O'Toole P.W."/>
        </authorList>
    </citation>
    <scope>NUCLEOTIDE SEQUENCE [LARGE SCALE GENOMIC DNA]</scope>
    <source>
        <strain evidence="6 7">DSM 15814</strain>
    </source>
</reference>
<dbReference type="Proteomes" id="UP000051999">
    <property type="component" value="Unassembled WGS sequence"/>
</dbReference>
<feature type="region of interest" description="Disordered" evidence="4">
    <location>
        <begin position="95"/>
        <end position="157"/>
    </location>
</feature>
<proteinExistence type="inferred from homology"/>
<dbReference type="Gene3D" id="3.30.70.1710">
    <property type="match status" value="1"/>
</dbReference>
<keyword evidence="2" id="KW-1283">Bacterial microcompartment</keyword>
<dbReference type="EMBL" id="AZFF01000005">
    <property type="protein sequence ID" value="KRL56133.1"/>
    <property type="molecule type" value="Genomic_DNA"/>
</dbReference>
<organism evidence="6 7">
    <name type="scientific">Furfurilactobacillus rossiae DSM 15814</name>
    <dbReference type="NCBI Taxonomy" id="1114972"/>
    <lineage>
        <taxon>Bacteria</taxon>
        <taxon>Bacillati</taxon>
        <taxon>Bacillota</taxon>
        <taxon>Bacilli</taxon>
        <taxon>Lactobacillales</taxon>
        <taxon>Lactobacillaceae</taxon>
        <taxon>Furfurilactobacillus</taxon>
    </lineage>
</organism>
<evidence type="ECO:0000256" key="3">
    <source>
        <dbReference type="PROSITE-ProRule" id="PRU01278"/>
    </source>
</evidence>
<dbReference type="SUPFAM" id="SSF143414">
    <property type="entry name" value="CcmK-like"/>
    <property type="match status" value="1"/>
</dbReference>
<dbReference type="AlphaFoldDB" id="A0A0R1RQA5"/>
<name>A0A0R1RQA5_9LACO</name>
<keyword evidence="7" id="KW-1185">Reference proteome</keyword>
<dbReference type="SMART" id="SM00877">
    <property type="entry name" value="BMC"/>
    <property type="match status" value="1"/>
</dbReference>
<dbReference type="OrthoDB" id="9812608at2"/>
<dbReference type="InterPro" id="IPR044872">
    <property type="entry name" value="CcmK/CsoS1_BMC"/>
</dbReference>
<evidence type="ECO:0000313" key="6">
    <source>
        <dbReference type="EMBL" id="KRL56133.1"/>
    </source>
</evidence>
<feature type="domain" description="BMC" evidence="5">
    <location>
        <begin position="4"/>
        <end position="89"/>
    </location>
</feature>
<dbReference type="InterPro" id="IPR000249">
    <property type="entry name" value="BMC_dom"/>
</dbReference>
<dbReference type="PROSITE" id="PS51930">
    <property type="entry name" value="BMC_2"/>
    <property type="match status" value="1"/>
</dbReference>
<feature type="compositionally biased region" description="Basic residues" evidence="4">
    <location>
        <begin position="148"/>
        <end position="157"/>
    </location>
</feature>
<comment type="similarity">
    <text evidence="3">Belongs to the bacterial microcompartments protein family.</text>
</comment>
<dbReference type="Pfam" id="PF00936">
    <property type="entry name" value="BMC"/>
    <property type="match status" value="1"/>
</dbReference>
<dbReference type="STRING" id="1114972.FD35_GL002173"/>
<evidence type="ECO:0000256" key="4">
    <source>
        <dbReference type="SAM" id="MobiDB-lite"/>
    </source>
</evidence>
<dbReference type="InterPro" id="IPR050575">
    <property type="entry name" value="BMC_shell"/>
</dbReference>